<evidence type="ECO:0000313" key="1">
    <source>
        <dbReference type="EMBL" id="GLY74276.1"/>
    </source>
</evidence>
<reference evidence="1" key="1">
    <citation type="submission" date="2023-03" db="EMBL/GenBank/DDBJ databases">
        <title>Actinoallomurus iriomotensis NBRC 103681.</title>
        <authorList>
            <person name="Ichikawa N."/>
            <person name="Sato H."/>
            <person name="Tonouchi N."/>
        </authorList>
    </citation>
    <scope>NUCLEOTIDE SEQUENCE</scope>
    <source>
        <strain evidence="1">NBRC 103681</strain>
    </source>
</reference>
<protein>
    <submittedName>
        <fullName evidence="1">Uncharacterized protein</fullName>
    </submittedName>
</protein>
<dbReference type="AlphaFoldDB" id="A0A9W6REE1"/>
<proteinExistence type="predicted"/>
<dbReference type="Proteomes" id="UP001165135">
    <property type="component" value="Unassembled WGS sequence"/>
</dbReference>
<accession>A0A9W6REE1</accession>
<name>A0A9W6REE1_9ACTN</name>
<comment type="caution">
    <text evidence="1">The sequence shown here is derived from an EMBL/GenBank/DDBJ whole genome shotgun (WGS) entry which is preliminary data.</text>
</comment>
<evidence type="ECO:0000313" key="2">
    <source>
        <dbReference type="Proteomes" id="UP001165135"/>
    </source>
</evidence>
<organism evidence="1 2">
    <name type="scientific">Actinoallomurus iriomotensis</name>
    <dbReference type="NCBI Taxonomy" id="478107"/>
    <lineage>
        <taxon>Bacteria</taxon>
        <taxon>Bacillati</taxon>
        <taxon>Actinomycetota</taxon>
        <taxon>Actinomycetes</taxon>
        <taxon>Streptosporangiales</taxon>
        <taxon>Thermomonosporaceae</taxon>
        <taxon>Actinoallomurus</taxon>
    </lineage>
</organism>
<dbReference type="EMBL" id="BSTJ01000002">
    <property type="protein sequence ID" value="GLY74276.1"/>
    <property type="molecule type" value="Genomic_DNA"/>
</dbReference>
<sequence length="224" mass="25059">MQFIESSIVGLRSAVITLTCRTSPLRFVLFPMVHVGEPSFYAEVTARVRECAIIVAEGAPAGTAPVQERMSRLRLDRLVDQNNALDLGSLGIPVFWEAVPPPPRTHAERIRNTAEDAFGAVALRLLGRYGDPLSLPSRDQAESYDERWVEGRTARWFRDRVVDRRDDALNHRLSALYQEHRERPIAVAVVYGAAHMPAVVEHLRAEFDYSVKGAEWLMVAAAPS</sequence>
<gene>
    <name evidence="1" type="ORF">Airi01_025430</name>
</gene>